<sequence>MSIEEARAKLMALRDALIRIDGINNVLNTLPRLLLETLLIIGVVFGIYILFSLWYLVAMPVRLAFLSSVGGLLSIALLIAIPANAYLSIERLSKVADRYDNWPELINRGISGILEILSTLDFTDIEYRINRARAGYVLFIVVKLLALAFLLLLIALFVMFWITVFLGYAEPPMWLSATIVIVITITITLALEWDSLVNDVKRLWSLGGLIIELRWLYHELQGIQT</sequence>
<dbReference type="RefSeq" id="WP_013604270.1">
    <property type="nucleotide sequence ID" value="NC_015151.1"/>
</dbReference>
<dbReference type="eggNOG" id="arCOG13754">
    <property type="taxonomic scope" value="Archaea"/>
</dbReference>
<gene>
    <name evidence="2" type="ordered locus">VMUT_0898</name>
</gene>
<dbReference type="KEGG" id="vmo:VMUT_0898"/>
<proteinExistence type="predicted"/>
<accession>F0QWZ0</accession>
<dbReference type="HOGENOM" id="CLU_1227725_0_0_2"/>
<dbReference type="EMBL" id="CP002529">
    <property type="protein sequence ID" value="ADY01108.1"/>
    <property type="molecule type" value="Genomic_DNA"/>
</dbReference>
<reference evidence="2 3" key="1">
    <citation type="journal article" date="2011" name="J. Bacteriol.">
        <title>Complete genome sequence of 'Vulcanisaeta moutnovskia' strain 768-28, a novel member of the hyperthermophilic crenarchaeal genus vulcanisaeta.</title>
        <authorList>
            <person name="Gumerov V.M."/>
            <person name="Mardanov A.V."/>
            <person name="Beletsky A.V."/>
            <person name="Prokofeva M.I."/>
            <person name="Bonch-Osmolovskaya E.A."/>
            <person name="Ravin N.V."/>
            <person name="Skryabin K.G."/>
        </authorList>
    </citation>
    <scope>NUCLEOTIDE SEQUENCE [LARGE SCALE GENOMIC DNA]</scope>
    <source>
        <strain evidence="2 3">768-28</strain>
    </source>
</reference>
<dbReference type="STRING" id="985053.VMUT_0898"/>
<feature type="transmembrane region" description="Helical" evidence="1">
    <location>
        <begin position="136"/>
        <end position="162"/>
    </location>
</feature>
<feature type="transmembrane region" description="Helical" evidence="1">
    <location>
        <begin position="63"/>
        <end position="87"/>
    </location>
</feature>
<dbReference type="Proteomes" id="UP000007485">
    <property type="component" value="Chromosome"/>
</dbReference>
<name>F0QWZ0_VULM7</name>
<feature type="transmembrane region" description="Helical" evidence="1">
    <location>
        <begin position="33"/>
        <end position="57"/>
    </location>
</feature>
<evidence type="ECO:0000313" key="2">
    <source>
        <dbReference type="EMBL" id="ADY01108.1"/>
    </source>
</evidence>
<keyword evidence="1" id="KW-0472">Membrane</keyword>
<dbReference type="GeneID" id="10288550"/>
<organism evidence="2 3">
    <name type="scientific">Vulcanisaeta moutnovskia (strain 768-28)</name>
    <dbReference type="NCBI Taxonomy" id="985053"/>
    <lineage>
        <taxon>Archaea</taxon>
        <taxon>Thermoproteota</taxon>
        <taxon>Thermoprotei</taxon>
        <taxon>Thermoproteales</taxon>
        <taxon>Thermoproteaceae</taxon>
        <taxon>Vulcanisaeta</taxon>
    </lineage>
</organism>
<evidence type="ECO:0000313" key="3">
    <source>
        <dbReference type="Proteomes" id="UP000007485"/>
    </source>
</evidence>
<keyword evidence="3" id="KW-1185">Reference proteome</keyword>
<keyword evidence="1" id="KW-1133">Transmembrane helix</keyword>
<evidence type="ECO:0000256" key="1">
    <source>
        <dbReference type="SAM" id="Phobius"/>
    </source>
</evidence>
<dbReference type="OrthoDB" id="384845at2157"/>
<keyword evidence="1" id="KW-0812">Transmembrane</keyword>
<feature type="transmembrane region" description="Helical" evidence="1">
    <location>
        <begin position="174"/>
        <end position="193"/>
    </location>
</feature>
<protein>
    <submittedName>
        <fullName evidence="2">Uncharacterized protein</fullName>
    </submittedName>
</protein>
<dbReference type="AlphaFoldDB" id="F0QWZ0"/>